<keyword evidence="1" id="KW-0472">Membrane</keyword>
<proteinExistence type="predicted"/>
<gene>
    <name evidence="2" type="ORF">B0T19DRAFT_125788</name>
</gene>
<sequence>MLEARDFYSLLYGTHHTRYTRAGPMLGQNMREQMEGVWLLETGNVVAQQLGSSLVRSGVGGESTKTLKSILGLTTRYSSWFFFFLGGGTRRRRRRRVVGWWVVGILPTYLPTYLPTTCTPGPNLAFTYKTNSLWPGCLFACLAPTGLGWVELGWAELGWVYLAGWMRWDERGSLDSLAQSVSQSVSHGK</sequence>
<protein>
    <submittedName>
        <fullName evidence="2">Uncharacterized protein</fullName>
    </submittedName>
</protein>
<evidence type="ECO:0000313" key="2">
    <source>
        <dbReference type="EMBL" id="KAK3333431.1"/>
    </source>
</evidence>
<evidence type="ECO:0000313" key="3">
    <source>
        <dbReference type="Proteomes" id="UP001286456"/>
    </source>
</evidence>
<reference evidence="2" key="2">
    <citation type="submission" date="2023-06" db="EMBL/GenBank/DDBJ databases">
        <authorList>
            <consortium name="Lawrence Berkeley National Laboratory"/>
            <person name="Haridas S."/>
            <person name="Hensen N."/>
            <person name="Bonometti L."/>
            <person name="Westerberg I."/>
            <person name="Brannstrom I.O."/>
            <person name="Guillou S."/>
            <person name="Cros-Aarteil S."/>
            <person name="Calhoun S."/>
            <person name="Kuo A."/>
            <person name="Mondo S."/>
            <person name="Pangilinan J."/>
            <person name="Riley R."/>
            <person name="Labutti K."/>
            <person name="Andreopoulos B."/>
            <person name="Lipzen A."/>
            <person name="Chen C."/>
            <person name="Yanf M."/>
            <person name="Daum C."/>
            <person name="Ng V."/>
            <person name="Clum A."/>
            <person name="Steindorff A."/>
            <person name="Ohm R."/>
            <person name="Martin F."/>
            <person name="Silar P."/>
            <person name="Natvig D."/>
            <person name="Lalanne C."/>
            <person name="Gautier V."/>
            <person name="Ament-Velasquez S.L."/>
            <person name="Kruys A."/>
            <person name="Hutchinson M.I."/>
            <person name="Powell A.J."/>
            <person name="Barry K."/>
            <person name="Miller A.N."/>
            <person name="Grigoriev I.V."/>
            <person name="Debuchy R."/>
            <person name="Gladieux P."/>
            <person name="Thoren M.H."/>
            <person name="Johannesson H."/>
        </authorList>
    </citation>
    <scope>NUCLEOTIDE SEQUENCE</scope>
    <source>
        <strain evidence="2">SMH4131-1</strain>
    </source>
</reference>
<reference evidence="2" key="1">
    <citation type="journal article" date="2023" name="Mol. Phylogenet. Evol.">
        <title>Genome-scale phylogeny and comparative genomics of the fungal order Sordariales.</title>
        <authorList>
            <person name="Hensen N."/>
            <person name="Bonometti L."/>
            <person name="Westerberg I."/>
            <person name="Brannstrom I.O."/>
            <person name="Guillou S."/>
            <person name="Cros-Aarteil S."/>
            <person name="Calhoun S."/>
            <person name="Haridas S."/>
            <person name="Kuo A."/>
            <person name="Mondo S."/>
            <person name="Pangilinan J."/>
            <person name="Riley R."/>
            <person name="LaButti K."/>
            <person name="Andreopoulos B."/>
            <person name="Lipzen A."/>
            <person name="Chen C."/>
            <person name="Yan M."/>
            <person name="Daum C."/>
            <person name="Ng V."/>
            <person name="Clum A."/>
            <person name="Steindorff A."/>
            <person name="Ohm R.A."/>
            <person name="Martin F."/>
            <person name="Silar P."/>
            <person name="Natvig D.O."/>
            <person name="Lalanne C."/>
            <person name="Gautier V."/>
            <person name="Ament-Velasquez S.L."/>
            <person name="Kruys A."/>
            <person name="Hutchinson M.I."/>
            <person name="Powell A.J."/>
            <person name="Barry K."/>
            <person name="Miller A.N."/>
            <person name="Grigoriev I.V."/>
            <person name="Debuchy R."/>
            <person name="Gladieux P."/>
            <person name="Hiltunen Thoren M."/>
            <person name="Johannesson H."/>
        </authorList>
    </citation>
    <scope>NUCLEOTIDE SEQUENCE</scope>
    <source>
        <strain evidence="2">SMH4131-1</strain>
    </source>
</reference>
<dbReference type="EMBL" id="JAUEPO010000002">
    <property type="protein sequence ID" value="KAK3333431.1"/>
    <property type="molecule type" value="Genomic_DNA"/>
</dbReference>
<feature type="transmembrane region" description="Helical" evidence="1">
    <location>
        <begin position="97"/>
        <end position="114"/>
    </location>
</feature>
<comment type="caution">
    <text evidence="2">The sequence shown here is derived from an EMBL/GenBank/DDBJ whole genome shotgun (WGS) entry which is preliminary data.</text>
</comment>
<organism evidence="2 3">
    <name type="scientific">Cercophora scortea</name>
    <dbReference type="NCBI Taxonomy" id="314031"/>
    <lineage>
        <taxon>Eukaryota</taxon>
        <taxon>Fungi</taxon>
        <taxon>Dikarya</taxon>
        <taxon>Ascomycota</taxon>
        <taxon>Pezizomycotina</taxon>
        <taxon>Sordariomycetes</taxon>
        <taxon>Sordariomycetidae</taxon>
        <taxon>Sordariales</taxon>
        <taxon>Lasiosphaeriaceae</taxon>
        <taxon>Cercophora</taxon>
    </lineage>
</organism>
<keyword evidence="1" id="KW-0812">Transmembrane</keyword>
<keyword evidence="1" id="KW-1133">Transmembrane helix</keyword>
<accession>A0AAE0IY41</accession>
<evidence type="ECO:0000256" key="1">
    <source>
        <dbReference type="SAM" id="Phobius"/>
    </source>
</evidence>
<dbReference type="Proteomes" id="UP001286456">
    <property type="component" value="Unassembled WGS sequence"/>
</dbReference>
<name>A0AAE0IY41_9PEZI</name>
<keyword evidence="3" id="KW-1185">Reference proteome</keyword>
<dbReference type="AlphaFoldDB" id="A0AAE0IY41"/>